<dbReference type="SMART" id="SM00487">
    <property type="entry name" value="DEXDc"/>
    <property type="match status" value="1"/>
</dbReference>
<dbReference type="InterPro" id="IPR014001">
    <property type="entry name" value="Helicase_ATP-bd"/>
</dbReference>
<reference evidence="5" key="1">
    <citation type="journal article" date="2019" name="Int. J. Syst. Evol. Microbiol.">
        <title>The Global Catalogue of Microorganisms (GCM) 10K type strain sequencing project: providing services to taxonomists for standard genome sequencing and annotation.</title>
        <authorList>
            <consortium name="The Broad Institute Genomics Platform"/>
            <consortium name="The Broad Institute Genome Sequencing Center for Infectious Disease"/>
            <person name="Wu L."/>
            <person name="Ma J."/>
        </authorList>
    </citation>
    <scope>NUCLEOTIDE SEQUENCE [LARGE SCALE GENOMIC DNA]</scope>
    <source>
        <strain evidence="5">CGMCC 1.15339</strain>
    </source>
</reference>
<proteinExistence type="predicted"/>
<dbReference type="PROSITE" id="PS51194">
    <property type="entry name" value="HELICASE_CTER"/>
    <property type="match status" value="1"/>
</dbReference>
<dbReference type="RefSeq" id="WP_229706660.1">
    <property type="nucleotide sequence ID" value="NZ_BMII01000013.1"/>
</dbReference>
<protein>
    <submittedName>
        <fullName evidence="4">Helicase</fullName>
    </submittedName>
</protein>
<accession>A0ABQ1J418</accession>
<name>A0ABQ1J418_9GAMM</name>
<dbReference type="Gene3D" id="3.40.50.300">
    <property type="entry name" value="P-loop containing nucleotide triphosphate hydrolases"/>
    <property type="match status" value="2"/>
</dbReference>
<dbReference type="GO" id="GO:0004386">
    <property type="term" value="F:helicase activity"/>
    <property type="evidence" value="ECO:0007669"/>
    <property type="project" value="UniProtKB-KW"/>
</dbReference>
<keyword evidence="4" id="KW-0378">Hydrolase</keyword>
<sequence length="780" mass="88403">MSSDIELRAIEAKLSELENERKILLARRSALLDSNLAVLRLSSSQKIEIYMKLFRGRQDIYANRWQNKQGRSGYSVSCHNEWQQGKCNKPKVKCTECENQAFKILDQQAIYDHLAGSHILGLYPLLEDNRCWLLAADFDKSDWQEAVSAFRRACRELKIPFSVERSRSGNGAHIWVFFESPVLAKEARLLGFILLDKAMEFHAGLSFESYDRLFPNQDILPIGGFGNLIALPLQHAPRQQGNSVFIDEGFQPYFDQWAYLASTKKLTSQQLGLIISNNQGVKHDSDREPWALNFVRECEVIKDCPTKLILVFANRIYLNIAASPQSLLARLKRVASFSNPVFFKTQALRFSTIGIPRFICLAEVDKGYLSLPRGCFDEVSRLLEDNRIAIELDDKRKPGARLNGLMFKGELRKDQKKAVAELAQHNTGVLHAPTAFGKTVVAIGLIYHRKVNTLILVHSRHLLDQWKERLTAFLDGCDVGLIGGGKRKPTGQVDIATYQSLINRKDNSVDSLLYDYGQIIIDECHHISAPNYERLLNEVHAKYILGITATPHRQDGHQPIIFMQAGPIRHVVANEGNKFIQQVKLTKLQSELPSELLGEDSRPHIADVYRWLMNDKKRNDLIISDVLTVLAQQRHPIILTERREHAERLGELLLHKGISVTLLRGAMSAKENSLAMARIVDSQVIVATGKYIGEGFDLPKLDTLFLVLPISWKGSLVQYVGRIQRQFAGKDKVEVFDYLDSALPMLHRMYQKRAKGYTALGYSITEKSGELLQAKLLLDL</sequence>
<feature type="coiled-coil region" evidence="1">
    <location>
        <begin position="7"/>
        <end position="34"/>
    </location>
</feature>
<keyword evidence="4" id="KW-0547">Nucleotide-binding</keyword>
<keyword evidence="4" id="KW-0067">ATP-binding</keyword>
<dbReference type="EMBL" id="BMII01000013">
    <property type="protein sequence ID" value="GGB57353.1"/>
    <property type="molecule type" value="Genomic_DNA"/>
</dbReference>
<comment type="caution">
    <text evidence="4">The sequence shown here is derived from an EMBL/GenBank/DDBJ whole genome shotgun (WGS) entry which is preliminary data.</text>
</comment>
<dbReference type="InterPro" id="IPR050742">
    <property type="entry name" value="Helicase_Restrict-Modif_Enz"/>
</dbReference>
<dbReference type="PROSITE" id="PS51192">
    <property type="entry name" value="HELICASE_ATP_BIND_1"/>
    <property type="match status" value="1"/>
</dbReference>
<dbReference type="Proteomes" id="UP000617555">
    <property type="component" value="Unassembled WGS sequence"/>
</dbReference>
<dbReference type="InterPro" id="IPR001650">
    <property type="entry name" value="Helicase_C-like"/>
</dbReference>
<evidence type="ECO:0000259" key="2">
    <source>
        <dbReference type="PROSITE" id="PS51192"/>
    </source>
</evidence>
<dbReference type="CDD" id="cd18785">
    <property type="entry name" value="SF2_C"/>
    <property type="match status" value="1"/>
</dbReference>
<evidence type="ECO:0000313" key="5">
    <source>
        <dbReference type="Proteomes" id="UP000617555"/>
    </source>
</evidence>
<dbReference type="Pfam" id="PF00271">
    <property type="entry name" value="Helicase_C"/>
    <property type="match status" value="1"/>
</dbReference>
<dbReference type="PANTHER" id="PTHR47396">
    <property type="entry name" value="TYPE I RESTRICTION ENZYME ECOKI R PROTEIN"/>
    <property type="match status" value="1"/>
</dbReference>
<dbReference type="InterPro" id="IPR054347">
    <property type="entry name" value="TOTE_primase"/>
</dbReference>
<dbReference type="PANTHER" id="PTHR47396:SF1">
    <property type="entry name" value="ATP-DEPENDENT HELICASE IRC3-RELATED"/>
    <property type="match status" value="1"/>
</dbReference>
<dbReference type="CDD" id="cd17926">
    <property type="entry name" value="DEXHc_RE"/>
    <property type="match status" value="1"/>
</dbReference>
<dbReference type="InterPro" id="IPR006935">
    <property type="entry name" value="Helicase/UvrB_N"/>
</dbReference>
<gene>
    <name evidence="4" type="ORF">GCM10011607_17370</name>
</gene>
<keyword evidence="5" id="KW-1185">Reference proteome</keyword>
<dbReference type="InterPro" id="IPR027417">
    <property type="entry name" value="P-loop_NTPase"/>
</dbReference>
<evidence type="ECO:0000256" key="1">
    <source>
        <dbReference type="SAM" id="Coils"/>
    </source>
</evidence>
<keyword evidence="1" id="KW-0175">Coiled coil</keyword>
<organism evidence="4 5">
    <name type="scientific">Shewanella inventionis</name>
    <dbReference type="NCBI Taxonomy" id="1738770"/>
    <lineage>
        <taxon>Bacteria</taxon>
        <taxon>Pseudomonadati</taxon>
        <taxon>Pseudomonadota</taxon>
        <taxon>Gammaproteobacteria</taxon>
        <taxon>Alteromonadales</taxon>
        <taxon>Shewanellaceae</taxon>
        <taxon>Shewanella</taxon>
    </lineage>
</organism>
<evidence type="ECO:0000313" key="4">
    <source>
        <dbReference type="EMBL" id="GGB57353.1"/>
    </source>
</evidence>
<dbReference type="Pfam" id="PF22548">
    <property type="entry name" value="AEP-TOTE"/>
    <property type="match status" value="1"/>
</dbReference>
<keyword evidence="4" id="KW-0347">Helicase</keyword>
<evidence type="ECO:0000259" key="3">
    <source>
        <dbReference type="PROSITE" id="PS51194"/>
    </source>
</evidence>
<dbReference type="SUPFAM" id="SSF52540">
    <property type="entry name" value="P-loop containing nucleoside triphosphate hydrolases"/>
    <property type="match status" value="2"/>
</dbReference>
<feature type="domain" description="Helicase ATP-binding" evidence="2">
    <location>
        <begin position="419"/>
        <end position="569"/>
    </location>
</feature>
<dbReference type="Pfam" id="PF04851">
    <property type="entry name" value="ResIII"/>
    <property type="match status" value="1"/>
</dbReference>
<feature type="domain" description="Helicase C-terminal" evidence="3">
    <location>
        <begin position="622"/>
        <end position="772"/>
    </location>
</feature>